<protein>
    <submittedName>
        <fullName evidence="1">Lj965 prophage repressor</fullName>
    </submittedName>
</protein>
<gene>
    <name evidence="1" type="ORF">LHCIRMBIA951_00797</name>
</gene>
<organism evidence="1 2">
    <name type="scientific">Lactobacillus helveticus CIRM-BIA 951</name>
    <dbReference type="NCBI Taxonomy" id="1226334"/>
    <lineage>
        <taxon>Bacteria</taxon>
        <taxon>Bacillati</taxon>
        <taxon>Bacillota</taxon>
        <taxon>Bacilli</taxon>
        <taxon>Lactobacillales</taxon>
        <taxon>Lactobacillaceae</taxon>
        <taxon>Lactobacillus</taxon>
    </lineage>
</organism>
<dbReference type="EMBL" id="CBUK010000083">
    <property type="protein sequence ID" value="CDI58565.1"/>
    <property type="molecule type" value="Genomic_DNA"/>
</dbReference>
<dbReference type="HOGENOM" id="CLU_140957_0_0_9"/>
<dbReference type="AlphaFoldDB" id="U6F7I5"/>
<sequence length="146" mass="16925">MSDIDIKAVSLETRENYDKLMAFLMNCAVFDHKIGVEFTDKLPPFAPPISYNEPGRLIIMNAKWIYPAQIPFLLAHEIGHVLHENACFYHISDLTANKGEASENMFAIKLLQKYCVENEIYFDTWYKFAKCFGIPKECYYLLELIA</sequence>
<dbReference type="Proteomes" id="UP000017248">
    <property type="component" value="Unassembled WGS sequence"/>
</dbReference>
<dbReference type="RefSeq" id="WP_023190905.1">
    <property type="nucleotide sequence ID" value="NZ_HG530838.1"/>
</dbReference>
<name>U6F7I5_LACHE</name>
<evidence type="ECO:0000313" key="1">
    <source>
        <dbReference type="EMBL" id="CDI58565.1"/>
    </source>
</evidence>
<comment type="caution">
    <text evidence="1">The sequence shown here is derived from an EMBL/GenBank/DDBJ whole genome shotgun (WGS) entry which is preliminary data.</text>
</comment>
<evidence type="ECO:0000313" key="2">
    <source>
        <dbReference type="Proteomes" id="UP000017248"/>
    </source>
</evidence>
<reference evidence="1" key="1">
    <citation type="submission" date="2013-09" db="EMBL/GenBank/DDBJ databases">
        <title>Draft Genome Sequence of five Lactobacillus helveticus strains CIRM-BIA 101T, 103, 104, 951 and 953 isolated from milk product.</title>
        <authorList>
            <person name="Valence F."/>
            <person name="Chuat V."/>
            <person name="Ma L."/>
            <person name="Creno S."/>
            <person name="Falentin H."/>
            <person name="Lortal S."/>
            <person name="Bizet C."/>
            <person name="Clermont D."/>
            <person name="Loux V."/>
            <person name="Bouchier C."/>
            <person name="Cousin S."/>
        </authorList>
    </citation>
    <scope>NUCLEOTIDE SEQUENCE [LARGE SCALE GENOMIC DNA]</scope>
    <source>
        <strain evidence="1">CIRM-BIA 951</strain>
    </source>
</reference>
<proteinExistence type="predicted"/>
<keyword evidence="2" id="KW-1185">Reference proteome</keyword>
<accession>U6F7I5</accession>